<feature type="compositionally biased region" description="Polar residues" evidence="1">
    <location>
        <begin position="277"/>
        <end position="299"/>
    </location>
</feature>
<comment type="caution">
    <text evidence="2">The sequence shown here is derived from an EMBL/GenBank/DDBJ whole genome shotgun (WGS) entry which is preliminary data.</text>
</comment>
<proteinExistence type="predicted"/>
<feature type="compositionally biased region" description="Low complexity" evidence="1">
    <location>
        <begin position="196"/>
        <end position="213"/>
    </location>
</feature>
<dbReference type="Proteomes" id="UP000310189">
    <property type="component" value="Unassembled WGS sequence"/>
</dbReference>
<feature type="compositionally biased region" description="Polar residues" evidence="1">
    <location>
        <begin position="69"/>
        <end position="81"/>
    </location>
</feature>
<feature type="compositionally biased region" description="Low complexity" evidence="1">
    <location>
        <begin position="112"/>
        <end position="130"/>
    </location>
</feature>
<name>A0A4T0FKG4_9BASI</name>
<keyword evidence="3" id="KW-1185">Reference proteome</keyword>
<feature type="compositionally biased region" description="Polar residues" evidence="1">
    <location>
        <begin position="1"/>
        <end position="20"/>
    </location>
</feature>
<evidence type="ECO:0000256" key="1">
    <source>
        <dbReference type="SAM" id="MobiDB-lite"/>
    </source>
</evidence>
<dbReference type="EMBL" id="SPNW01000034">
    <property type="protein sequence ID" value="TIA88749.1"/>
    <property type="molecule type" value="Genomic_DNA"/>
</dbReference>
<dbReference type="AlphaFoldDB" id="A0A4T0FKG4"/>
<accession>A0A4T0FKG4</accession>
<protein>
    <submittedName>
        <fullName evidence="2">Uncharacterized protein</fullName>
    </submittedName>
</protein>
<gene>
    <name evidence="2" type="ORF">E3P99_02419</name>
</gene>
<feature type="region of interest" description="Disordered" evidence="1">
    <location>
        <begin position="196"/>
        <end position="230"/>
    </location>
</feature>
<reference evidence="2 3" key="1">
    <citation type="submission" date="2019-03" db="EMBL/GenBank/DDBJ databases">
        <title>Sequencing 23 genomes of Wallemia ichthyophaga.</title>
        <authorList>
            <person name="Gostincar C."/>
        </authorList>
    </citation>
    <scope>NUCLEOTIDE SEQUENCE [LARGE SCALE GENOMIC DNA]</scope>
    <source>
        <strain evidence="2 3">EXF-5753</strain>
    </source>
</reference>
<feature type="region of interest" description="Disordered" evidence="1">
    <location>
        <begin position="1"/>
        <end position="137"/>
    </location>
</feature>
<sequence>MTLTSDEPQFTQNATQTTPTSKKKERKPIINWLTKRLGRRSSTNVPPAPGLTYELEDTYKPTSSKRRSTLNGVVNHNSLSTLRKPYNDSATQSNGNGADDDASLRPLNSHKSLTFTASSSNNSTAPSTHSVETVNTDDAESKTFISKASTKPTTLLSLDGQDRTSIEVPPLAHIAQASTSSSPLAGNFPAQYAATASTSNNPYNTYNTPPTYTRPQLHNNPRPLSPPNDDASIMTLASSNAGRLHDNTNSIRKSSIHSSLRLDDDEYSTKALAPNSRRASYDSNTTQSLRSYNIGTSPLNPIRSPDLVYGGGPNYKKSSTTIATTAASFITASERQSLDSIPPAAS</sequence>
<evidence type="ECO:0000313" key="2">
    <source>
        <dbReference type="EMBL" id="TIA88749.1"/>
    </source>
</evidence>
<organism evidence="2 3">
    <name type="scientific">Wallemia hederae</name>
    <dbReference type="NCBI Taxonomy" id="1540922"/>
    <lineage>
        <taxon>Eukaryota</taxon>
        <taxon>Fungi</taxon>
        <taxon>Dikarya</taxon>
        <taxon>Basidiomycota</taxon>
        <taxon>Wallemiomycotina</taxon>
        <taxon>Wallemiomycetes</taxon>
        <taxon>Wallemiales</taxon>
        <taxon>Wallemiaceae</taxon>
        <taxon>Wallemia</taxon>
    </lineage>
</organism>
<dbReference type="OrthoDB" id="3361381at2759"/>
<feature type="region of interest" description="Disordered" evidence="1">
    <location>
        <begin position="274"/>
        <end position="302"/>
    </location>
</feature>
<evidence type="ECO:0000313" key="3">
    <source>
        <dbReference type="Proteomes" id="UP000310189"/>
    </source>
</evidence>